<keyword evidence="1" id="KW-0560">Oxidoreductase</keyword>
<dbReference type="InterPro" id="IPR020904">
    <property type="entry name" value="Sc_DH/Rdtase_CS"/>
</dbReference>
<dbReference type="PANTHER" id="PTHR43313:SF36">
    <property type="entry name" value="D-BETA-HYDROXYBUTYRATE DEHYDROGENASE, MITOCHONDRIAL"/>
    <property type="match status" value="1"/>
</dbReference>
<keyword evidence="2" id="KW-0812">Transmembrane</keyword>
<dbReference type="AlphaFoldDB" id="A0A210QP32"/>
<evidence type="ECO:0000313" key="3">
    <source>
        <dbReference type="EMBL" id="OWF50494.1"/>
    </source>
</evidence>
<evidence type="ECO:0000256" key="2">
    <source>
        <dbReference type="SAM" id="Phobius"/>
    </source>
</evidence>
<sequence length="353" mass="39703">MAFDISRRFYEICHYVCFALVLCNVLYRHLFYIAVMLLCYVGVWIYKRSQNTWMDINGQGILITGCDTGFGFHAVERFHDLGYTIIAGVLNMESKGAQKLRKKKSKRLHIVKLDVTSDTDVMEAVKYIQSKRLGLWGVVSNAGINFPGDVELTTTDQFQKVAEVNLYGGIRVIKGCLPLVRRSKGRVVVISSARGLYSWPGESAYNITKHGIETMADCLRLEMRKFGVKVVVVQPGDFDGATSIMSPIQLERIKQEFGTMWENASDEVRSTYGKEYLDNMYQARSTKMIDITPVSPDPITDAIQQALFRSTPFSRYFVGGTDGYVDIVGVSSAVMLDTKCLLAYVGHKTTEHL</sequence>
<dbReference type="SUPFAM" id="SSF51735">
    <property type="entry name" value="NAD(P)-binding Rossmann-fold domains"/>
    <property type="match status" value="1"/>
</dbReference>
<evidence type="ECO:0000256" key="1">
    <source>
        <dbReference type="ARBA" id="ARBA00023002"/>
    </source>
</evidence>
<dbReference type="Proteomes" id="UP000242188">
    <property type="component" value="Unassembled WGS sequence"/>
</dbReference>
<keyword evidence="2" id="KW-0472">Membrane</keyword>
<dbReference type="OrthoDB" id="2102561at2759"/>
<dbReference type="GO" id="GO:0008202">
    <property type="term" value="P:steroid metabolic process"/>
    <property type="evidence" value="ECO:0007669"/>
    <property type="project" value="TreeGrafter"/>
</dbReference>
<reference evidence="3 4" key="1">
    <citation type="journal article" date="2017" name="Nat. Ecol. Evol.">
        <title>Scallop genome provides insights into evolution of bilaterian karyotype and development.</title>
        <authorList>
            <person name="Wang S."/>
            <person name="Zhang J."/>
            <person name="Jiao W."/>
            <person name="Li J."/>
            <person name="Xun X."/>
            <person name="Sun Y."/>
            <person name="Guo X."/>
            <person name="Huan P."/>
            <person name="Dong B."/>
            <person name="Zhang L."/>
            <person name="Hu X."/>
            <person name="Sun X."/>
            <person name="Wang J."/>
            <person name="Zhao C."/>
            <person name="Wang Y."/>
            <person name="Wang D."/>
            <person name="Huang X."/>
            <person name="Wang R."/>
            <person name="Lv J."/>
            <person name="Li Y."/>
            <person name="Zhang Z."/>
            <person name="Liu B."/>
            <person name="Lu W."/>
            <person name="Hui Y."/>
            <person name="Liang J."/>
            <person name="Zhou Z."/>
            <person name="Hou R."/>
            <person name="Li X."/>
            <person name="Liu Y."/>
            <person name="Li H."/>
            <person name="Ning X."/>
            <person name="Lin Y."/>
            <person name="Zhao L."/>
            <person name="Xing Q."/>
            <person name="Dou J."/>
            <person name="Li Y."/>
            <person name="Mao J."/>
            <person name="Guo H."/>
            <person name="Dou H."/>
            <person name="Li T."/>
            <person name="Mu C."/>
            <person name="Jiang W."/>
            <person name="Fu Q."/>
            <person name="Fu X."/>
            <person name="Miao Y."/>
            <person name="Liu J."/>
            <person name="Yu Q."/>
            <person name="Li R."/>
            <person name="Liao H."/>
            <person name="Li X."/>
            <person name="Kong Y."/>
            <person name="Jiang Z."/>
            <person name="Chourrout D."/>
            <person name="Li R."/>
            <person name="Bao Z."/>
        </authorList>
    </citation>
    <scope>NUCLEOTIDE SEQUENCE [LARGE SCALE GENOMIC DNA]</scope>
    <source>
        <strain evidence="3 4">PY_sf001</strain>
    </source>
</reference>
<dbReference type="PANTHER" id="PTHR43313">
    <property type="entry name" value="SHORT-CHAIN DEHYDROGENASE/REDUCTASE FAMILY 9C"/>
    <property type="match status" value="1"/>
</dbReference>
<dbReference type="InterPro" id="IPR036291">
    <property type="entry name" value="NAD(P)-bd_dom_sf"/>
</dbReference>
<dbReference type="Gene3D" id="3.40.50.720">
    <property type="entry name" value="NAD(P)-binding Rossmann-like Domain"/>
    <property type="match status" value="1"/>
</dbReference>
<keyword evidence="4" id="KW-1185">Reference proteome</keyword>
<dbReference type="PROSITE" id="PS00061">
    <property type="entry name" value="ADH_SHORT"/>
    <property type="match status" value="1"/>
</dbReference>
<proteinExistence type="predicted"/>
<dbReference type="InterPro" id="IPR002347">
    <property type="entry name" value="SDR_fam"/>
</dbReference>
<dbReference type="GO" id="GO:0016491">
    <property type="term" value="F:oxidoreductase activity"/>
    <property type="evidence" value="ECO:0007669"/>
    <property type="project" value="UniProtKB-KW"/>
</dbReference>
<comment type="caution">
    <text evidence="3">The sequence shown here is derived from an EMBL/GenBank/DDBJ whole genome shotgun (WGS) entry which is preliminary data.</text>
</comment>
<keyword evidence="2" id="KW-1133">Transmembrane helix</keyword>
<dbReference type="Pfam" id="PF00106">
    <property type="entry name" value="adh_short"/>
    <property type="match status" value="1"/>
</dbReference>
<evidence type="ECO:0000313" key="4">
    <source>
        <dbReference type="Proteomes" id="UP000242188"/>
    </source>
</evidence>
<organism evidence="3 4">
    <name type="scientific">Mizuhopecten yessoensis</name>
    <name type="common">Japanese scallop</name>
    <name type="synonym">Patinopecten yessoensis</name>
    <dbReference type="NCBI Taxonomy" id="6573"/>
    <lineage>
        <taxon>Eukaryota</taxon>
        <taxon>Metazoa</taxon>
        <taxon>Spiralia</taxon>
        <taxon>Lophotrochozoa</taxon>
        <taxon>Mollusca</taxon>
        <taxon>Bivalvia</taxon>
        <taxon>Autobranchia</taxon>
        <taxon>Pteriomorphia</taxon>
        <taxon>Pectinida</taxon>
        <taxon>Pectinoidea</taxon>
        <taxon>Pectinidae</taxon>
        <taxon>Mizuhopecten</taxon>
    </lineage>
</organism>
<accession>A0A210QP32</accession>
<feature type="transmembrane region" description="Helical" evidence="2">
    <location>
        <begin position="29"/>
        <end position="46"/>
    </location>
</feature>
<gene>
    <name evidence="3" type="ORF">KP79_PYT10699</name>
</gene>
<dbReference type="STRING" id="6573.A0A210QP32"/>
<protein>
    <submittedName>
        <fullName evidence="3">D-beta-hydroxybutyrate dehydrogenase, mitochondrial</fullName>
    </submittedName>
</protein>
<dbReference type="PRINTS" id="PR00081">
    <property type="entry name" value="GDHRDH"/>
</dbReference>
<dbReference type="EMBL" id="NEDP02002593">
    <property type="protein sequence ID" value="OWF50494.1"/>
    <property type="molecule type" value="Genomic_DNA"/>
</dbReference>
<name>A0A210QP32_MIZYE</name>